<reference evidence="3 4" key="1">
    <citation type="submission" date="2019-04" db="EMBL/GenBank/DDBJ databases">
        <title>An improved genome assembly and genetic linkage map for asparagus bean, Vigna unguiculata ssp. sesquipedialis.</title>
        <authorList>
            <person name="Xia Q."/>
            <person name="Zhang R."/>
            <person name="Dong Y."/>
        </authorList>
    </citation>
    <scope>NUCLEOTIDE SEQUENCE [LARGE SCALE GENOMIC DNA]</scope>
    <source>
        <tissue evidence="3">Leaf</tissue>
    </source>
</reference>
<feature type="transmembrane region" description="Helical" evidence="2">
    <location>
        <begin position="118"/>
        <end position="137"/>
    </location>
</feature>
<evidence type="ECO:0000256" key="2">
    <source>
        <dbReference type="SAM" id="Phobius"/>
    </source>
</evidence>
<sequence>MAVAGKTVARPVNLAQASQSRLGETNRDSLKPVCAKGRPGNPLRFLSEQTSRPGERGETFRVALQWSGRNSMAPVSGSPWWCPICIISSRSSSSGSSRGIHQKCKHPLNLTKLYLTRFVAWLCCMWLFFLAMIINLVDGSRWARFSRPTREWRFRYLAI</sequence>
<keyword evidence="2" id="KW-1133">Transmembrane helix</keyword>
<evidence type="ECO:0000313" key="3">
    <source>
        <dbReference type="EMBL" id="QCE11190.1"/>
    </source>
</evidence>
<keyword evidence="4" id="KW-1185">Reference proteome</keyword>
<dbReference type="Proteomes" id="UP000501690">
    <property type="component" value="Linkage Group LG10"/>
</dbReference>
<protein>
    <submittedName>
        <fullName evidence="3">Uncharacterized protein</fullName>
    </submittedName>
</protein>
<dbReference type="AlphaFoldDB" id="A0A4D6NBC2"/>
<keyword evidence="2" id="KW-0812">Transmembrane</keyword>
<evidence type="ECO:0000256" key="1">
    <source>
        <dbReference type="SAM" id="MobiDB-lite"/>
    </source>
</evidence>
<evidence type="ECO:0000313" key="4">
    <source>
        <dbReference type="Proteomes" id="UP000501690"/>
    </source>
</evidence>
<accession>A0A4D6NBC2</accession>
<keyword evidence="2" id="KW-0472">Membrane</keyword>
<gene>
    <name evidence="3" type="ORF">DEO72_LG10g2423</name>
</gene>
<feature type="region of interest" description="Disordered" evidence="1">
    <location>
        <begin position="15"/>
        <end position="56"/>
    </location>
</feature>
<organism evidence="3 4">
    <name type="scientific">Vigna unguiculata</name>
    <name type="common">Cowpea</name>
    <dbReference type="NCBI Taxonomy" id="3917"/>
    <lineage>
        <taxon>Eukaryota</taxon>
        <taxon>Viridiplantae</taxon>
        <taxon>Streptophyta</taxon>
        <taxon>Embryophyta</taxon>
        <taxon>Tracheophyta</taxon>
        <taxon>Spermatophyta</taxon>
        <taxon>Magnoliopsida</taxon>
        <taxon>eudicotyledons</taxon>
        <taxon>Gunneridae</taxon>
        <taxon>Pentapetalae</taxon>
        <taxon>rosids</taxon>
        <taxon>fabids</taxon>
        <taxon>Fabales</taxon>
        <taxon>Fabaceae</taxon>
        <taxon>Papilionoideae</taxon>
        <taxon>50 kb inversion clade</taxon>
        <taxon>NPAAA clade</taxon>
        <taxon>indigoferoid/millettioid clade</taxon>
        <taxon>Phaseoleae</taxon>
        <taxon>Vigna</taxon>
    </lineage>
</organism>
<dbReference type="EMBL" id="CP039354">
    <property type="protein sequence ID" value="QCE11190.1"/>
    <property type="molecule type" value="Genomic_DNA"/>
</dbReference>
<proteinExistence type="predicted"/>
<name>A0A4D6NBC2_VIGUN</name>